<accession>A0A381UCG9</accession>
<dbReference type="InterPro" id="IPR050564">
    <property type="entry name" value="F420-G6PD/mer"/>
</dbReference>
<dbReference type="CDD" id="cd01097">
    <property type="entry name" value="Tetrahydromethanopterin_reductase"/>
    <property type="match status" value="1"/>
</dbReference>
<organism evidence="3">
    <name type="scientific">marine metagenome</name>
    <dbReference type="NCBI Taxonomy" id="408172"/>
    <lineage>
        <taxon>unclassified sequences</taxon>
        <taxon>metagenomes</taxon>
        <taxon>ecological metagenomes</taxon>
    </lineage>
</organism>
<dbReference type="InterPro" id="IPR036661">
    <property type="entry name" value="Luciferase-like_sf"/>
</dbReference>
<sequence>MRDRKLSTNIVGVAISGPSPKYVVDSIVEAEQEGIPAVWLTSGGGSGDSLSVLAAAAARTDKILLGTSIMRIWSRHPVTTAEQVSTISSIAPGRFRLGVGSGINSTVERTFGVKFHKPLAHISEYLHIVRTLLHSGSVSFKGSCYTACSELPGISDDVPVMSSALGPKSYQMAGKFADGAITWVTPHSYATGEALTILQESSHAVRRPTPSLILHAALCITDDISEGKRGVRSRLGYFPAIPFYSDMFARAGFSNSAESGWTDEMIESILICGTEDQASQQLDFLFASGVSEILVTVVFDPGKHASIARSMRFVSDYCKEVDS</sequence>
<dbReference type="InterPro" id="IPR011251">
    <property type="entry name" value="Luciferase-like_dom"/>
</dbReference>
<keyword evidence="1" id="KW-0560">Oxidoreductase</keyword>
<dbReference type="PANTHER" id="PTHR43244">
    <property type="match status" value="1"/>
</dbReference>
<dbReference type="EMBL" id="UINC01006169">
    <property type="protein sequence ID" value="SVA25906.1"/>
    <property type="molecule type" value="Genomic_DNA"/>
</dbReference>
<evidence type="ECO:0000256" key="1">
    <source>
        <dbReference type="ARBA" id="ARBA00023002"/>
    </source>
</evidence>
<dbReference type="PANTHER" id="PTHR43244:SF1">
    <property type="entry name" value="5,10-METHYLENETETRAHYDROMETHANOPTERIN REDUCTASE"/>
    <property type="match status" value="1"/>
</dbReference>
<dbReference type="AlphaFoldDB" id="A0A381UCG9"/>
<reference evidence="3" key="1">
    <citation type="submission" date="2018-05" db="EMBL/GenBank/DDBJ databases">
        <authorList>
            <person name="Lanie J.A."/>
            <person name="Ng W.-L."/>
            <person name="Kazmierczak K.M."/>
            <person name="Andrzejewski T.M."/>
            <person name="Davidsen T.M."/>
            <person name="Wayne K.J."/>
            <person name="Tettelin H."/>
            <person name="Glass J.I."/>
            <person name="Rusch D."/>
            <person name="Podicherti R."/>
            <person name="Tsui H.-C.T."/>
            <person name="Winkler M.E."/>
        </authorList>
    </citation>
    <scope>NUCLEOTIDE SEQUENCE</scope>
</reference>
<feature type="domain" description="Luciferase-like" evidence="2">
    <location>
        <begin position="18"/>
        <end position="291"/>
    </location>
</feature>
<dbReference type="GO" id="GO:0016705">
    <property type="term" value="F:oxidoreductase activity, acting on paired donors, with incorporation or reduction of molecular oxygen"/>
    <property type="evidence" value="ECO:0007669"/>
    <property type="project" value="InterPro"/>
</dbReference>
<protein>
    <recommendedName>
        <fullName evidence="2">Luciferase-like domain-containing protein</fullName>
    </recommendedName>
</protein>
<proteinExistence type="predicted"/>
<dbReference type="Gene3D" id="3.20.20.30">
    <property type="entry name" value="Luciferase-like domain"/>
    <property type="match status" value="1"/>
</dbReference>
<evidence type="ECO:0000259" key="2">
    <source>
        <dbReference type="Pfam" id="PF00296"/>
    </source>
</evidence>
<dbReference type="SUPFAM" id="SSF51679">
    <property type="entry name" value="Bacterial luciferase-like"/>
    <property type="match status" value="1"/>
</dbReference>
<evidence type="ECO:0000313" key="3">
    <source>
        <dbReference type="EMBL" id="SVA25906.1"/>
    </source>
</evidence>
<name>A0A381UCG9_9ZZZZ</name>
<gene>
    <name evidence="3" type="ORF">METZ01_LOCUS78760</name>
</gene>
<dbReference type="Pfam" id="PF00296">
    <property type="entry name" value="Bac_luciferase"/>
    <property type="match status" value="1"/>
</dbReference>